<accession>A0A284QSF5</accession>
<dbReference type="OMA" id="FIADWVY"/>
<evidence type="ECO:0000256" key="1">
    <source>
        <dbReference type="SAM" id="Phobius"/>
    </source>
</evidence>
<keyword evidence="3" id="KW-1185">Reference proteome</keyword>
<dbReference type="OrthoDB" id="2878498at2759"/>
<feature type="transmembrane region" description="Helical" evidence="1">
    <location>
        <begin position="218"/>
        <end position="237"/>
    </location>
</feature>
<name>A0A284QSF5_ARMOS</name>
<protein>
    <submittedName>
        <fullName evidence="2">Uncharacterized protein</fullName>
    </submittedName>
</protein>
<feature type="transmembrane region" description="Helical" evidence="1">
    <location>
        <begin position="65"/>
        <end position="85"/>
    </location>
</feature>
<evidence type="ECO:0000313" key="3">
    <source>
        <dbReference type="Proteomes" id="UP000219338"/>
    </source>
</evidence>
<feature type="transmembrane region" description="Helical" evidence="1">
    <location>
        <begin position="111"/>
        <end position="132"/>
    </location>
</feature>
<dbReference type="Proteomes" id="UP000219338">
    <property type="component" value="Unassembled WGS sequence"/>
</dbReference>
<dbReference type="AlphaFoldDB" id="A0A284QSF5"/>
<feature type="transmembrane region" description="Helical" evidence="1">
    <location>
        <begin position="170"/>
        <end position="197"/>
    </location>
</feature>
<feature type="transmembrane region" description="Helical" evidence="1">
    <location>
        <begin position="32"/>
        <end position="53"/>
    </location>
</feature>
<sequence>MANQTGPLVPDLTDTDRAYLFTELDSALNSRILYSLLLGLYTGIVAVTLESIYTNKTRPVGRGMVVVISTLHIVTSVNFIADWVYTRTLFVGNAQSSWAEYLFANSDRVNLTLVMGVAGIICTALADSTLIWRCWTVWGRRWPVILPPVLFLICTIVFNSIAIYRSYATISGYTLGFVLHSAFILATTLWCTLLIIYRIVAVVRGEARLGTYRHIIEVFVESSALYSLSLILYVAVFCYDTPASDYIDVVAGVARGIAPTLLVGRVAAGHARPDDSWQGSIVSSLHFGTRLGGRRSQQGSDELEAQLERGDEYAVAAASTAYSDNGVTHRDYCKTQSEGLLDNPAVIIAPRD</sequence>
<feature type="transmembrane region" description="Helical" evidence="1">
    <location>
        <begin position="144"/>
        <end position="164"/>
    </location>
</feature>
<reference evidence="3" key="1">
    <citation type="journal article" date="2017" name="Nat. Ecol. Evol.">
        <title>Genome expansion and lineage-specific genetic innovations in the forest pathogenic fungi Armillaria.</title>
        <authorList>
            <person name="Sipos G."/>
            <person name="Prasanna A.N."/>
            <person name="Walter M.C."/>
            <person name="O'Connor E."/>
            <person name="Balint B."/>
            <person name="Krizsan K."/>
            <person name="Kiss B."/>
            <person name="Hess J."/>
            <person name="Varga T."/>
            <person name="Slot J."/>
            <person name="Riley R."/>
            <person name="Boka B."/>
            <person name="Rigling D."/>
            <person name="Barry K."/>
            <person name="Lee J."/>
            <person name="Mihaltcheva S."/>
            <person name="LaButti K."/>
            <person name="Lipzen A."/>
            <person name="Waldron R."/>
            <person name="Moloney N.M."/>
            <person name="Sperisen C."/>
            <person name="Kredics L."/>
            <person name="Vagvoelgyi C."/>
            <person name="Patrignani A."/>
            <person name="Fitzpatrick D."/>
            <person name="Nagy I."/>
            <person name="Doyle S."/>
            <person name="Anderson J.B."/>
            <person name="Grigoriev I.V."/>
            <person name="Gueldener U."/>
            <person name="Muensterkoetter M."/>
            <person name="Nagy L.G."/>
        </authorList>
    </citation>
    <scope>NUCLEOTIDE SEQUENCE [LARGE SCALE GENOMIC DNA]</scope>
    <source>
        <strain evidence="3">C18/9</strain>
    </source>
</reference>
<gene>
    <name evidence="2" type="ORF">ARMOST_02719</name>
</gene>
<proteinExistence type="predicted"/>
<evidence type="ECO:0000313" key="2">
    <source>
        <dbReference type="EMBL" id="SJK99418.1"/>
    </source>
</evidence>
<keyword evidence="1" id="KW-1133">Transmembrane helix</keyword>
<organism evidence="2 3">
    <name type="scientific">Armillaria ostoyae</name>
    <name type="common">Armillaria root rot fungus</name>
    <dbReference type="NCBI Taxonomy" id="47428"/>
    <lineage>
        <taxon>Eukaryota</taxon>
        <taxon>Fungi</taxon>
        <taxon>Dikarya</taxon>
        <taxon>Basidiomycota</taxon>
        <taxon>Agaricomycotina</taxon>
        <taxon>Agaricomycetes</taxon>
        <taxon>Agaricomycetidae</taxon>
        <taxon>Agaricales</taxon>
        <taxon>Marasmiineae</taxon>
        <taxon>Physalacriaceae</taxon>
        <taxon>Armillaria</taxon>
    </lineage>
</organism>
<keyword evidence="1" id="KW-0472">Membrane</keyword>
<keyword evidence="1" id="KW-0812">Transmembrane</keyword>
<dbReference type="EMBL" id="FUEG01000002">
    <property type="protein sequence ID" value="SJK99418.1"/>
    <property type="molecule type" value="Genomic_DNA"/>
</dbReference>